<proteinExistence type="predicted"/>
<comment type="caution">
    <text evidence="2">The sequence shown here is derived from an EMBL/GenBank/DDBJ whole genome shotgun (WGS) entry which is preliminary data.</text>
</comment>
<evidence type="ECO:0000256" key="1">
    <source>
        <dbReference type="SAM" id="MobiDB-lite"/>
    </source>
</evidence>
<feature type="region of interest" description="Disordered" evidence="1">
    <location>
        <begin position="176"/>
        <end position="214"/>
    </location>
</feature>
<dbReference type="EMBL" id="BRXX01000198">
    <property type="protein sequence ID" value="GMH97310.1"/>
    <property type="molecule type" value="Genomic_DNA"/>
</dbReference>
<organism evidence="2 3">
    <name type="scientific">Triparma verrucosa</name>
    <dbReference type="NCBI Taxonomy" id="1606542"/>
    <lineage>
        <taxon>Eukaryota</taxon>
        <taxon>Sar</taxon>
        <taxon>Stramenopiles</taxon>
        <taxon>Ochrophyta</taxon>
        <taxon>Bolidophyceae</taxon>
        <taxon>Parmales</taxon>
        <taxon>Triparmaceae</taxon>
        <taxon>Triparma</taxon>
    </lineage>
</organism>
<feature type="region of interest" description="Disordered" evidence="1">
    <location>
        <begin position="1"/>
        <end position="35"/>
    </location>
</feature>
<accession>A0A9W7F0D9</accession>
<keyword evidence="3" id="KW-1185">Reference proteome</keyword>
<dbReference type="Proteomes" id="UP001165160">
    <property type="component" value="Unassembled WGS sequence"/>
</dbReference>
<protein>
    <submittedName>
        <fullName evidence="2">Uncharacterized protein</fullName>
    </submittedName>
</protein>
<gene>
    <name evidence="2" type="ORF">TrVE_jg4040</name>
</gene>
<sequence length="214" mass="23936">MILRSLNPSPPPQTPNNPNNPNTPSSQNPLVPPPLSSESLRLRALRLSCDSLFDSSLTWCTSLLFSSPFTPHPSPPNSTRISPSSSVSKKFLGYTNTSVWMRWDEGEEEKKIPTIICHSDMEAEMEDVVKFLSDESEVPNYNEFIGNRDLGDGRTGGYDVVPLFPWYNKGRRLRGVRGKRPAKTVDRDTEEEEGIEGREPAEPSEEVPLQPVLP</sequence>
<evidence type="ECO:0000313" key="3">
    <source>
        <dbReference type="Proteomes" id="UP001165160"/>
    </source>
</evidence>
<dbReference type="AlphaFoldDB" id="A0A9W7F0D9"/>
<evidence type="ECO:0000313" key="2">
    <source>
        <dbReference type="EMBL" id="GMH97310.1"/>
    </source>
</evidence>
<name>A0A9W7F0D9_9STRA</name>
<reference evidence="3" key="1">
    <citation type="journal article" date="2023" name="Commun. Biol.">
        <title>Genome analysis of Parmales, the sister group of diatoms, reveals the evolutionary specialization of diatoms from phago-mixotrophs to photoautotrophs.</title>
        <authorList>
            <person name="Ban H."/>
            <person name="Sato S."/>
            <person name="Yoshikawa S."/>
            <person name="Yamada K."/>
            <person name="Nakamura Y."/>
            <person name="Ichinomiya M."/>
            <person name="Sato N."/>
            <person name="Blanc-Mathieu R."/>
            <person name="Endo H."/>
            <person name="Kuwata A."/>
            <person name="Ogata H."/>
        </authorList>
    </citation>
    <scope>NUCLEOTIDE SEQUENCE [LARGE SCALE GENOMIC DNA]</scope>
    <source>
        <strain evidence="3">NIES 3699</strain>
    </source>
</reference>
<feature type="compositionally biased region" description="Low complexity" evidence="1">
    <location>
        <begin position="16"/>
        <end position="29"/>
    </location>
</feature>